<protein>
    <recommendedName>
        <fullName evidence="1">DUF6440 domain-containing protein</fullName>
    </recommendedName>
</protein>
<dbReference type="RefSeq" id="WP_154532428.1">
    <property type="nucleotide sequence ID" value="NZ_JAQXTV010000098.1"/>
</dbReference>
<reference evidence="2 3" key="1">
    <citation type="submission" date="2019-08" db="EMBL/GenBank/DDBJ databases">
        <title>In-depth cultivation of the pig gut microbiome towards novel bacterial diversity and tailored functional studies.</title>
        <authorList>
            <person name="Wylensek D."/>
            <person name="Hitch T.C.A."/>
            <person name="Clavel T."/>
        </authorList>
    </citation>
    <scope>NUCLEOTIDE SEQUENCE [LARGE SCALE GENOMIC DNA]</scope>
    <source>
        <strain evidence="2 3">WCA-383-APC-5B</strain>
    </source>
</reference>
<evidence type="ECO:0000313" key="2">
    <source>
        <dbReference type="EMBL" id="MSR92485.1"/>
    </source>
</evidence>
<evidence type="ECO:0000259" key="1">
    <source>
        <dbReference type="Pfam" id="PF20037"/>
    </source>
</evidence>
<evidence type="ECO:0000313" key="3">
    <source>
        <dbReference type="Proteomes" id="UP000460287"/>
    </source>
</evidence>
<proteinExistence type="predicted"/>
<name>A0A7X2N0K3_9CLOT</name>
<dbReference type="Proteomes" id="UP000460287">
    <property type="component" value="Unassembled WGS sequence"/>
</dbReference>
<comment type="caution">
    <text evidence="2">The sequence shown here is derived from an EMBL/GenBank/DDBJ whole genome shotgun (WGS) entry which is preliminary data.</text>
</comment>
<feature type="domain" description="DUF6440" evidence="1">
    <location>
        <begin position="10"/>
        <end position="61"/>
    </location>
</feature>
<gene>
    <name evidence="2" type="ORF">FYJ33_14060</name>
</gene>
<keyword evidence="3" id="KW-1185">Reference proteome</keyword>
<dbReference type="EMBL" id="VULX01000032">
    <property type="protein sequence ID" value="MSR92485.1"/>
    <property type="molecule type" value="Genomic_DNA"/>
</dbReference>
<dbReference type="InterPro" id="IPR045515">
    <property type="entry name" value="DUF6440"/>
</dbReference>
<sequence>MFEKEKKPKRFVIKEEQNLGLAGVYVVVDTATGVNYIMPVGGNGPSGITPLLDSNGNVIVDAH</sequence>
<accession>A0A7X2N0K3</accession>
<dbReference type="Pfam" id="PF20037">
    <property type="entry name" value="DUF6440"/>
    <property type="match status" value="1"/>
</dbReference>
<organism evidence="2 3">
    <name type="scientific">Inconstantimicrobium porci</name>
    <dbReference type="NCBI Taxonomy" id="2652291"/>
    <lineage>
        <taxon>Bacteria</taxon>
        <taxon>Bacillati</taxon>
        <taxon>Bacillota</taxon>
        <taxon>Clostridia</taxon>
        <taxon>Eubacteriales</taxon>
        <taxon>Clostridiaceae</taxon>
        <taxon>Inconstantimicrobium</taxon>
    </lineage>
</organism>
<dbReference type="AlphaFoldDB" id="A0A7X2N0K3"/>